<protein>
    <submittedName>
        <fullName evidence="2">Uncharacterized protein</fullName>
    </submittedName>
</protein>
<feature type="region of interest" description="Disordered" evidence="1">
    <location>
        <begin position="1"/>
        <end position="48"/>
    </location>
</feature>
<organism evidence="2 3">
    <name type="scientific">Nepenthes gracilis</name>
    <name type="common">Slender pitcher plant</name>
    <dbReference type="NCBI Taxonomy" id="150966"/>
    <lineage>
        <taxon>Eukaryota</taxon>
        <taxon>Viridiplantae</taxon>
        <taxon>Streptophyta</taxon>
        <taxon>Embryophyta</taxon>
        <taxon>Tracheophyta</taxon>
        <taxon>Spermatophyta</taxon>
        <taxon>Magnoliopsida</taxon>
        <taxon>eudicotyledons</taxon>
        <taxon>Gunneridae</taxon>
        <taxon>Pentapetalae</taxon>
        <taxon>Caryophyllales</taxon>
        <taxon>Nepenthaceae</taxon>
        <taxon>Nepenthes</taxon>
    </lineage>
</organism>
<name>A0AAD3P468_NEPGR</name>
<dbReference type="EMBL" id="BSYO01000001">
    <property type="protein sequence ID" value="GMG99175.1"/>
    <property type="molecule type" value="Genomic_DNA"/>
</dbReference>
<evidence type="ECO:0000313" key="3">
    <source>
        <dbReference type="Proteomes" id="UP001279734"/>
    </source>
</evidence>
<feature type="compositionally biased region" description="Polar residues" evidence="1">
    <location>
        <begin position="18"/>
        <end position="48"/>
    </location>
</feature>
<reference evidence="2" key="1">
    <citation type="submission" date="2023-05" db="EMBL/GenBank/DDBJ databases">
        <title>Nepenthes gracilis genome sequencing.</title>
        <authorList>
            <person name="Fukushima K."/>
        </authorList>
    </citation>
    <scope>NUCLEOTIDE SEQUENCE</scope>
    <source>
        <strain evidence="2">SING2019-196</strain>
    </source>
</reference>
<dbReference type="AlphaFoldDB" id="A0AAD3P468"/>
<evidence type="ECO:0000313" key="2">
    <source>
        <dbReference type="EMBL" id="GMG99175.1"/>
    </source>
</evidence>
<evidence type="ECO:0000256" key="1">
    <source>
        <dbReference type="SAM" id="MobiDB-lite"/>
    </source>
</evidence>
<keyword evidence="3" id="KW-1185">Reference proteome</keyword>
<feature type="region of interest" description="Disordered" evidence="1">
    <location>
        <begin position="189"/>
        <end position="245"/>
    </location>
</feature>
<feature type="region of interest" description="Disordered" evidence="1">
    <location>
        <begin position="87"/>
        <end position="113"/>
    </location>
</feature>
<dbReference type="Proteomes" id="UP001279734">
    <property type="component" value="Unassembled WGS sequence"/>
</dbReference>
<accession>A0AAD3P468</accession>
<gene>
    <name evidence="2" type="ORF">Nepgr_001015</name>
</gene>
<sequence>MPNPNGDAAVAHKATPDDSVSTPQPDSGVSATPVSWSGNQVVPSDDSSYEVQIEYQGKPVRSSRCTRMGHSTSQCKLEKTYRPKGRVLKEPYPRGASCKDGSQLQNPKSKDQGTRILHCSNTFGALHDFVEDNPPMRCLDDSNRDGVEDKIVQTQPAPMSLDPLMQGLSDYHITEARNEDHLIGDQETKETGSLTKARHDPSLNMSMPLGRDHITMGSRNDNLSTTDVLEGAESSTSTLNKLDQA</sequence>
<comment type="caution">
    <text evidence="2">The sequence shown here is derived from an EMBL/GenBank/DDBJ whole genome shotgun (WGS) entry which is preliminary data.</text>
</comment>
<feature type="compositionally biased region" description="Polar residues" evidence="1">
    <location>
        <begin position="217"/>
        <end position="245"/>
    </location>
</feature>
<proteinExistence type="predicted"/>